<keyword evidence="3" id="KW-1133">Transmembrane helix</keyword>
<dbReference type="PANTHER" id="PTHR46561:SF11">
    <property type="entry name" value="SERPENTINE RECEPTOR CLASS ALPHA_BETA-14"/>
    <property type="match status" value="1"/>
</dbReference>
<dbReference type="InterPro" id="IPR053286">
    <property type="entry name" value="Nematode_rcpt-like_srab"/>
</dbReference>
<evidence type="ECO:0000256" key="1">
    <source>
        <dbReference type="ARBA" id="ARBA00004141"/>
    </source>
</evidence>
<evidence type="ECO:0000256" key="3">
    <source>
        <dbReference type="ARBA" id="ARBA00022989"/>
    </source>
</evidence>
<dbReference type="SUPFAM" id="SSF81321">
    <property type="entry name" value="Family A G protein-coupled receptor-like"/>
    <property type="match status" value="1"/>
</dbReference>
<dbReference type="InterPro" id="IPR019408">
    <property type="entry name" value="7TM_GPCR_serpentine_rcpt_Srab"/>
</dbReference>
<keyword evidence="2" id="KW-0812">Transmembrane</keyword>
<evidence type="ECO:0000313" key="5">
    <source>
        <dbReference type="EnsemblMetazoa" id="PPA37443.1"/>
    </source>
</evidence>
<dbReference type="OrthoDB" id="5786482at2759"/>
<sequence>MNVSNEELELAIYMANSVYMQCVIAFRIVTALLGIISLFTMLYMRWQITHGSLVILITQHTLWALLMSLWTLLEACTTGYAFLTWRLVYISFVIECYHLINIRYPEDLFMYKDSVRSITSIVVVTIERGVAFLRRSSYEKTSIQLGIVLSIINVSLISLSILQQAVQLFFTALLQYGLYLHYDFDDLSRFRCTVITKSGKEYHQIMAARSLILLTLELFTIASFLLLLRLNRAKLAGECKTLSERYQISENIRTLEYLVPIISSTTALNVGAIFLFVLFNKLGLDRKEYALCEVITCLIHSESMVNITSDEIALAKYLATSTFMHLIVILRLIIGIVGLLAFLALVPFRKNVFTPHKSLVLLLTQHCLWSFIQSAAVTIDNCIVAYKQLTFHNVDVLFFLNGGFSCFLRSGACMLSFQGGIYSLLVITIERCYASKKYRTYERTGLHLGVVLSLVQFLLASFFFYLIVHFYEFDKTYARYNIATDEGMIFHKFQGVLLIIIQLFSLIMFYRLLKSNKRQLESGCSTLTERYQLTENVKTLHLLVPVVCSHISLNLFVVTTYMEALGFLHLHSVIVPLIMNIRHRRELSSQRKLFKVNDTYNRQGFADRHLTVVQRAW</sequence>
<dbReference type="GO" id="GO:0016020">
    <property type="term" value="C:membrane"/>
    <property type="evidence" value="ECO:0007669"/>
    <property type="project" value="UniProtKB-SubCell"/>
</dbReference>
<name>A0A2A6BTC6_PRIPA</name>
<keyword evidence="4" id="KW-0472">Membrane</keyword>
<reference evidence="6" key="1">
    <citation type="journal article" date="2008" name="Nat. Genet.">
        <title>The Pristionchus pacificus genome provides a unique perspective on nematode lifestyle and parasitism.</title>
        <authorList>
            <person name="Dieterich C."/>
            <person name="Clifton S.W."/>
            <person name="Schuster L.N."/>
            <person name="Chinwalla A."/>
            <person name="Delehaunty K."/>
            <person name="Dinkelacker I."/>
            <person name="Fulton L."/>
            <person name="Fulton R."/>
            <person name="Godfrey J."/>
            <person name="Minx P."/>
            <person name="Mitreva M."/>
            <person name="Roeseler W."/>
            <person name="Tian H."/>
            <person name="Witte H."/>
            <person name="Yang S.P."/>
            <person name="Wilson R.K."/>
            <person name="Sommer R.J."/>
        </authorList>
    </citation>
    <scope>NUCLEOTIDE SEQUENCE [LARGE SCALE GENOMIC DNA]</scope>
    <source>
        <strain evidence="6">PS312</strain>
    </source>
</reference>
<dbReference type="PANTHER" id="PTHR46561">
    <property type="entry name" value="SERPENTINE RECEPTOR, CLASS AB (CLASS A-LIKE)-RELATED"/>
    <property type="match status" value="1"/>
</dbReference>
<dbReference type="Pfam" id="PF10292">
    <property type="entry name" value="7TM_GPCR_Srab"/>
    <property type="match status" value="2"/>
</dbReference>
<protein>
    <submittedName>
        <fullName evidence="5">G protein-coupled receptor</fullName>
    </submittedName>
</protein>
<reference evidence="5" key="2">
    <citation type="submission" date="2022-06" db="UniProtKB">
        <authorList>
            <consortium name="EnsemblMetazoa"/>
        </authorList>
    </citation>
    <scope>IDENTIFICATION</scope>
    <source>
        <strain evidence="5">PS312</strain>
    </source>
</reference>
<proteinExistence type="predicted"/>
<gene>
    <name evidence="5" type="primary">WBGene00275812</name>
</gene>
<accession>A0A2A6BTC6</accession>
<organism evidence="5 6">
    <name type="scientific">Pristionchus pacificus</name>
    <name type="common">Parasitic nematode worm</name>
    <dbReference type="NCBI Taxonomy" id="54126"/>
    <lineage>
        <taxon>Eukaryota</taxon>
        <taxon>Metazoa</taxon>
        <taxon>Ecdysozoa</taxon>
        <taxon>Nematoda</taxon>
        <taxon>Chromadorea</taxon>
        <taxon>Rhabditida</taxon>
        <taxon>Rhabditina</taxon>
        <taxon>Diplogasteromorpha</taxon>
        <taxon>Diplogasteroidea</taxon>
        <taxon>Neodiplogasteridae</taxon>
        <taxon>Pristionchus</taxon>
    </lineage>
</organism>
<accession>A0A8R1YZR0</accession>
<dbReference type="EnsemblMetazoa" id="PPA37443.1">
    <property type="protein sequence ID" value="PPA37443.1"/>
    <property type="gene ID" value="WBGene00275812"/>
</dbReference>
<comment type="subcellular location">
    <subcellularLocation>
        <location evidence="1">Membrane</location>
        <topology evidence="1">Multi-pass membrane protein</topology>
    </subcellularLocation>
</comment>
<evidence type="ECO:0000256" key="2">
    <source>
        <dbReference type="ARBA" id="ARBA00022692"/>
    </source>
</evidence>
<evidence type="ECO:0000256" key="4">
    <source>
        <dbReference type="ARBA" id="ARBA00023136"/>
    </source>
</evidence>
<evidence type="ECO:0000313" key="6">
    <source>
        <dbReference type="Proteomes" id="UP000005239"/>
    </source>
</evidence>
<dbReference type="Gene3D" id="1.20.1070.10">
    <property type="entry name" value="Rhodopsin 7-helix transmembrane proteins"/>
    <property type="match status" value="1"/>
</dbReference>
<dbReference type="AlphaFoldDB" id="A0A2A6BTC6"/>
<dbReference type="Proteomes" id="UP000005239">
    <property type="component" value="Unassembled WGS sequence"/>
</dbReference>
<keyword evidence="6" id="KW-1185">Reference proteome</keyword>